<dbReference type="Pfam" id="PF00395">
    <property type="entry name" value="SLH"/>
    <property type="match status" value="3"/>
</dbReference>
<feature type="domain" description="SLH" evidence="1">
    <location>
        <begin position="418"/>
        <end position="475"/>
    </location>
</feature>
<sequence>MKQLNKILIVLFLTILAFVPLQQVEAKNTVDAYNSAAQYMVKQVPNPTYGDEWVVIGLARGEAQVPANYFETYYQNVVKEVKALKGKLHQYKYTEYSRVIIALSAIGKDPKNVGGYDLTKPLEEVTNVVWQGVNGPTFALIAIDTKQYDSPVRAQLVNAILQEQLPDGGFTLSGETADLDLTAMAIQALAPYAEDKKVGPALQRAIAKMNALAANGYNNAETAAQVITAYAALGLDATEHVQKMITFYNAADGGFKHVLTEKSANGMATEQATYALAAYNRVLNGKKSLYEMEETNNNFNDTTTGWARPYIDEAVELGLLKGYADGTFRPNNHLTRTQAVAIIVRAMKITNKENAPYQDLGNMAIASKNEIAAAYEAGIIKYNNGTFNPNKKITRMQLGLMLMRAYNTQHAPYVAKANVTYSDTAHLPAEEQQALAFLAEYSIATGSNGRFNPSDPTTRAQMAKMSVQFVKGTMK</sequence>
<dbReference type="PROSITE" id="PS51272">
    <property type="entry name" value="SLH"/>
    <property type="match status" value="3"/>
</dbReference>
<keyword evidence="3" id="KW-1185">Reference proteome</keyword>
<dbReference type="SUPFAM" id="SSF48239">
    <property type="entry name" value="Terpenoid cyclases/Protein prenyltransferases"/>
    <property type="match status" value="1"/>
</dbReference>
<comment type="caution">
    <text evidence="2">The sequence shown here is derived from an EMBL/GenBank/DDBJ whole genome shotgun (WGS) entry which is preliminary data.</text>
</comment>
<evidence type="ECO:0000313" key="3">
    <source>
        <dbReference type="Proteomes" id="UP000619101"/>
    </source>
</evidence>
<dbReference type="PANTHER" id="PTHR43308">
    <property type="entry name" value="OUTER MEMBRANE PROTEIN ALPHA-RELATED"/>
    <property type="match status" value="1"/>
</dbReference>
<reference evidence="2 3" key="1">
    <citation type="submission" date="2020-08" db="EMBL/GenBank/DDBJ databases">
        <title>A Genomic Blueprint of the Chicken Gut Microbiome.</title>
        <authorList>
            <person name="Gilroy R."/>
            <person name="Ravi A."/>
            <person name="Getino M."/>
            <person name="Pursley I."/>
            <person name="Horton D.L."/>
            <person name="Alikhan N.-F."/>
            <person name="Baker D."/>
            <person name="Gharbi K."/>
            <person name="Hall N."/>
            <person name="Watson M."/>
            <person name="Adriaenssens E.M."/>
            <person name="Foster-Nyarko E."/>
            <person name="Jarju S."/>
            <person name="Secka A."/>
            <person name="Antonio M."/>
            <person name="Oren A."/>
            <person name="Chaudhuri R."/>
            <person name="La Ragione R.M."/>
            <person name="Hildebrand F."/>
            <person name="Pallen M.J."/>
        </authorList>
    </citation>
    <scope>NUCLEOTIDE SEQUENCE [LARGE SCALE GENOMIC DNA]</scope>
    <source>
        <strain evidence="2 3">A46</strain>
    </source>
</reference>
<dbReference type="Gene3D" id="1.50.10.20">
    <property type="match status" value="1"/>
</dbReference>
<evidence type="ECO:0000259" key="1">
    <source>
        <dbReference type="PROSITE" id="PS51272"/>
    </source>
</evidence>
<feature type="domain" description="SLH" evidence="1">
    <location>
        <begin position="294"/>
        <end position="357"/>
    </location>
</feature>
<dbReference type="CDD" id="cd00688">
    <property type="entry name" value="ISOPREN_C2_like"/>
    <property type="match status" value="1"/>
</dbReference>
<dbReference type="InterPro" id="IPR001119">
    <property type="entry name" value="SLH_dom"/>
</dbReference>
<dbReference type="Proteomes" id="UP000619101">
    <property type="component" value="Unassembled WGS sequence"/>
</dbReference>
<feature type="domain" description="SLH" evidence="1">
    <location>
        <begin position="358"/>
        <end position="416"/>
    </location>
</feature>
<dbReference type="InterPro" id="IPR051465">
    <property type="entry name" value="Cell_Envelope_Struct_Comp"/>
</dbReference>
<dbReference type="InterPro" id="IPR008930">
    <property type="entry name" value="Terpenoid_cyclase/PrenylTrfase"/>
</dbReference>
<protein>
    <submittedName>
        <fullName evidence="2">S-layer homology domain-containing protein</fullName>
    </submittedName>
</protein>
<proteinExistence type="predicted"/>
<name>A0ABR8XXH0_9BACL</name>
<gene>
    <name evidence="2" type="ORF">H9635_07830</name>
</gene>
<dbReference type="RefSeq" id="WP_191699634.1">
    <property type="nucleotide sequence ID" value="NZ_JACSPZ010000003.1"/>
</dbReference>
<evidence type="ECO:0000313" key="2">
    <source>
        <dbReference type="EMBL" id="MBD8036647.1"/>
    </source>
</evidence>
<organism evidence="2 3">
    <name type="scientific">Solibacillus faecavium</name>
    <dbReference type="NCBI Taxonomy" id="2762221"/>
    <lineage>
        <taxon>Bacteria</taxon>
        <taxon>Bacillati</taxon>
        <taxon>Bacillota</taxon>
        <taxon>Bacilli</taxon>
        <taxon>Bacillales</taxon>
        <taxon>Caryophanaceae</taxon>
        <taxon>Solibacillus</taxon>
    </lineage>
</organism>
<dbReference type="EMBL" id="JACSPZ010000003">
    <property type="protein sequence ID" value="MBD8036647.1"/>
    <property type="molecule type" value="Genomic_DNA"/>
</dbReference>
<accession>A0ABR8XXH0</accession>